<reference evidence="6" key="2">
    <citation type="submission" date="2023-05" db="EMBL/GenBank/DDBJ databases">
        <authorList>
            <consortium name="Lawrence Berkeley National Laboratory"/>
            <person name="Steindorff A."/>
            <person name="Hensen N."/>
            <person name="Bonometti L."/>
            <person name="Westerberg I."/>
            <person name="Brannstrom I.O."/>
            <person name="Guillou S."/>
            <person name="Cros-Aarteil S."/>
            <person name="Calhoun S."/>
            <person name="Haridas S."/>
            <person name="Kuo A."/>
            <person name="Mondo S."/>
            <person name="Pangilinan J."/>
            <person name="Riley R."/>
            <person name="Labutti K."/>
            <person name="Andreopoulos B."/>
            <person name="Lipzen A."/>
            <person name="Chen C."/>
            <person name="Yanf M."/>
            <person name="Daum C."/>
            <person name="Ng V."/>
            <person name="Clum A."/>
            <person name="Ohm R."/>
            <person name="Martin F."/>
            <person name="Silar P."/>
            <person name="Natvig D."/>
            <person name="Lalanne C."/>
            <person name="Gautier V."/>
            <person name="Ament-Velasquez S.L."/>
            <person name="Kruys A."/>
            <person name="Hutchinson M.I."/>
            <person name="Powell A.J."/>
            <person name="Barry K."/>
            <person name="Miller A.N."/>
            <person name="Grigoriev I.V."/>
            <person name="Debuchy R."/>
            <person name="Gladieux P."/>
            <person name="Thoren M.H."/>
            <person name="Johannesson H."/>
        </authorList>
    </citation>
    <scope>NUCLEOTIDE SEQUENCE</scope>
    <source>
        <strain evidence="6">CBS 538.74</strain>
    </source>
</reference>
<dbReference type="GO" id="GO:0000976">
    <property type="term" value="F:transcription cis-regulatory region binding"/>
    <property type="evidence" value="ECO:0007669"/>
    <property type="project" value="TreeGrafter"/>
</dbReference>
<dbReference type="CDD" id="cd00086">
    <property type="entry name" value="homeodomain"/>
    <property type="match status" value="1"/>
</dbReference>
<evidence type="ECO:0000256" key="2">
    <source>
        <dbReference type="PROSITE-ProRule" id="PRU00108"/>
    </source>
</evidence>
<dbReference type="InterPro" id="IPR001356">
    <property type="entry name" value="HD"/>
</dbReference>
<dbReference type="PANTHER" id="PTHR24323">
    <property type="entry name" value="CEH-10 HOMEODOMAIN-CONTAINING HOMOLOG"/>
    <property type="match status" value="1"/>
</dbReference>
<evidence type="ECO:0000256" key="4">
    <source>
        <dbReference type="SAM" id="MobiDB-lite"/>
    </source>
</evidence>
<evidence type="ECO:0000256" key="3">
    <source>
        <dbReference type="RuleBase" id="RU000682"/>
    </source>
</evidence>
<keyword evidence="2 3" id="KW-0238">DNA-binding</keyword>
<reference evidence="6" key="1">
    <citation type="journal article" date="2023" name="Mol. Phylogenet. Evol.">
        <title>Genome-scale phylogeny and comparative genomics of the fungal order Sordariales.</title>
        <authorList>
            <person name="Hensen N."/>
            <person name="Bonometti L."/>
            <person name="Westerberg I."/>
            <person name="Brannstrom I.O."/>
            <person name="Guillou S."/>
            <person name="Cros-Aarteil S."/>
            <person name="Calhoun S."/>
            <person name="Haridas S."/>
            <person name="Kuo A."/>
            <person name="Mondo S."/>
            <person name="Pangilinan J."/>
            <person name="Riley R."/>
            <person name="LaButti K."/>
            <person name="Andreopoulos B."/>
            <person name="Lipzen A."/>
            <person name="Chen C."/>
            <person name="Yan M."/>
            <person name="Daum C."/>
            <person name="Ng V."/>
            <person name="Clum A."/>
            <person name="Steindorff A."/>
            <person name="Ohm R.A."/>
            <person name="Martin F."/>
            <person name="Silar P."/>
            <person name="Natvig D.O."/>
            <person name="Lalanne C."/>
            <person name="Gautier V."/>
            <person name="Ament-Velasquez S.L."/>
            <person name="Kruys A."/>
            <person name="Hutchinson M.I."/>
            <person name="Powell A.J."/>
            <person name="Barry K."/>
            <person name="Miller A.N."/>
            <person name="Grigoriev I.V."/>
            <person name="Debuchy R."/>
            <person name="Gladieux P."/>
            <person name="Hiltunen Thoren M."/>
            <person name="Johannesson H."/>
        </authorList>
    </citation>
    <scope>NUCLEOTIDE SEQUENCE</scope>
    <source>
        <strain evidence="6">CBS 538.74</strain>
    </source>
</reference>
<feature type="compositionally biased region" description="Acidic residues" evidence="4">
    <location>
        <begin position="592"/>
        <end position="606"/>
    </location>
</feature>
<dbReference type="Gene3D" id="1.10.10.60">
    <property type="entry name" value="Homeodomain-like"/>
    <property type="match status" value="1"/>
</dbReference>
<feature type="region of interest" description="Disordered" evidence="4">
    <location>
        <begin position="1"/>
        <end position="84"/>
    </location>
</feature>
<keyword evidence="2 3" id="KW-0371">Homeobox</keyword>
<comment type="subcellular location">
    <subcellularLocation>
        <location evidence="1 2 3">Nucleus</location>
    </subcellularLocation>
</comment>
<feature type="DNA-binding region" description="Homeobox" evidence="2">
    <location>
        <begin position="57"/>
        <end position="117"/>
    </location>
</feature>
<evidence type="ECO:0000313" key="7">
    <source>
        <dbReference type="Proteomes" id="UP001302745"/>
    </source>
</evidence>
<dbReference type="PANTHER" id="PTHR24323:SF7">
    <property type="entry name" value="HOMEOBOX DOMAIN-CONTAINING PROTEIN"/>
    <property type="match status" value="1"/>
</dbReference>
<dbReference type="GO" id="GO:0006355">
    <property type="term" value="P:regulation of DNA-templated transcription"/>
    <property type="evidence" value="ECO:0007669"/>
    <property type="project" value="TreeGrafter"/>
</dbReference>
<dbReference type="GO" id="GO:0005634">
    <property type="term" value="C:nucleus"/>
    <property type="evidence" value="ECO:0007669"/>
    <property type="project" value="UniProtKB-SubCell"/>
</dbReference>
<feature type="compositionally biased region" description="Polar residues" evidence="4">
    <location>
        <begin position="451"/>
        <end position="482"/>
    </location>
</feature>
<feature type="region of interest" description="Disordered" evidence="4">
    <location>
        <begin position="413"/>
        <end position="606"/>
    </location>
</feature>
<sequence>MESHAASRRSASSPPRSLPPTAPDSSSAHSAPHAAYQESQPSHPDSTSPSTDGGRHPRGKRNRTRPRDKQILEAAYAQDAKPDKAARLELANQIPSMTEKNVQIWFQNRRQNDRRKSRPLPQDFVQRLIDGRVRVVPSDLNMELSKDASGLPIPQPGQPVMGLPDHSDSVSCHSDVEPGTLREALQERKGPITWEGIGSSFVEAAGPGPLGPVERPGEPRPVPSRSFSGSTGYVSNRRNPTAVCGPAPKPRCDDPFSSGPSPITCPPQPQHGVGPHLVSMFHPPSLPPSRCFLSTSLDGKAEVAQAIASPPRPTISPAAVDPPGLPEPSRRSCPSFPEFNPSLPPIRSLPPRLSRGRSRDVLAWESCCGSESLEDALTVQAKHESSGSALGAISLVRSTSSTSVANLEQSIGAKRSSPLAGNEAARRSGVTKRPKLSNASSSLGRLETTPAAPSTTKHNIRRTVSNIRPNKPETTTSLVSGNDSDKENWSPDEDGNPRRFRRVASTLTSSGRRPLPSGAPPSSSSKQLDTNDRHPRRTPLQGSRPGSFAARRALTSPAGGWNSQQYRQGKRARRRSQSPVKIFEDGGGGGGGEDENEENGDDDDDDVAQFMRAANVSPSKQKDVEVAEGLLSLRWAHGGM</sequence>
<keyword evidence="2 3" id="KW-0539">Nucleus</keyword>
<evidence type="ECO:0000259" key="5">
    <source>
        <dbReference type="PROSITE" id="PS50071"/>
    </source>
</evidence>
<name>A0AAN6VVC7_9PEZI</name>
<dbReference type="AlphaFoldDB" id="A0AAN6VVC7"/>
<proteinExistence type="predicted"/>
<dbReference type="Proteomes" id="UP001302745">
    <property type="component" value="Unassembled WGS sequence"/>
</dbReference>
<comment type="caution">
    <text evidence="6">The sequence shown here is derived from an EMBL/GenBank/DDBJ whole genome shotgun (WGS) entry which is preliminary data.</text>
</comment>
<feature type="region of interest" description="Disordered" evidence="4">
    <location>
        <begin position="311"/>
        <end position="341"/>
    </location>
</feature>
<gene>
    <name evidence="6" type="ORF">C8A00DRAFT_12224</name>
</gene>
<feature type="compositionally biased region" description="Polar residues" evidence="4">
    <location>
        <begin position="225"/>
        <end position="239"/>
    </location>
</feature>
<accession>A0AAN6VVC7</accession>
<dbReference type="SMART" id="SM00389">
    <property type="entry name" value="HOX"/>
    <property type="match status" value="1"/>
</dbReference>
<dbReference type="SUPFAM" id="SSF46689">
    <property type="entry name" value="Homeodomain-like"/>
    <property type="match status" value="1"/>
</dbReference>
<feature type="region of interest" description="Disordered" evidence="4">
    <location>
        <begin position="207"/>
        <end position="256"/>
    </location>
</feature>
<protein>
    <recommendedName>
        <fullName evidence="5">Homeobox domain-containing protein</fullName>
    </recommendedName>
</protein>
<evidence type="ECO:0000313" key="6">
    <source>
        <dbReference type="EMBL" id="KAK4156871.1"/>
    </source>
</evidence>
<dbReference type="Pfam" id="PF00046">
    <property type="entry name" value="Homeodomain"/>
    <property type="match status" value="1"/>
</dbReference>
<feature type="domain" description="Homeobox" evidence="5">
    <location>
        <begin position="55"/>
        <end position="116"/>
    </location>
</feature>
<feature type="compositionally biased region" description="Low complexity" evidence="4">
    <location>
        <begin position="23"/>
        <end position="52"/>
    </location>
</feature>
<keyword evidence="7" id="KW-1185">Reference proteome</keyword>
<dbReference type="InterPro" id="IPR009057">
    <property type="entry name" value="Homeodomain-like_sf"/>
</dbReference>
<organism evidence="6 7">
    <name type="scientific">Chaetomidium leptoderma</name>
    <dbReference type="NCBI Taxonomy" id="669021"/>
    <lineage>
        <taxon>Eukaryota</taxon>
        <taxon>Fungi</taxon>
        <taxon>Dikarya</taxon>
        <taxon>Ascomycota</taxon>
        <taxon>Pezizomycotina</taxon>
        <taxon>Sordariomycetes</taxon>
        <taxon>Sordariomycetidae</taxon>
        <taxon>Sordariales</taxon>
        <taxon>Chaetomiaceae</taxon>
        <taxon>Chaetomidium</taxon>
    </lineage>
</organism>
<dbReference type="EMBL" id="MU856859">
    <property type="protein sequence ID" value="KAK4156871.1"/>
    <property type="molecule type" value="Genomic_DNA"/>
</dbReference>
<evidence type="ECO:0000256" key="1">
    <source>
        <dbReference type="ARBA" id="ARBA00004123"/>
    </source>
</evidence>
<dbReference type="InterPro" id="IPR051775">
    <property type="entry name" value="Homeobox_domain"/>
</dbReference>
<feature type="compositionally biased region" description="Low complexity" evidence="4">
    <location>
        <begin position="509"/>
        <end position="525"/>
    </location>
</feature>
<dbReference type="PROSITE" id="PS50071">
    <property type="entry name" value="HOMEOBOX_2"/>
    <property type="match status" value="1"/>
</dbReference>